<proteinExistence type="predicted"/>
<keyword evidence="1" id="KW-0175">Coiled coil</keyword>
<feature type="coiled-coil region" evidence="1">
    <location>
        <begin position="353"/>
        <end position="401"/>
    </location>
</feature>
<name>A0A8H4BAU0_MUCCL</name>
<feature type="region of interest" description="Disordered" evidence="2">
    <location>
        <begin position="185"/>
        <end position="238"/>
    </location>
</feature>
<sequence>MVRKRDQIIYKLPDNMQVAAIGDEQRQQLMKEIQSLHAATMAAAANAQQQQQQQQQQQKPSDIKPIAPRSESFNPLDTPPKPTAAEADAIKETARKLREELEQQQQLQMLQQSQKPGNAAAFDPNDNKSSTRKYNKTGKYSKKRQQQLQQQLYQQLQQQYPQQQQLTQQQLLALQQSLQQQTTINTGYDNRSSSTTPMTGNTTATSTPLSSAPNSAKSSPVPPTPPPVPIQQKTLPPADSILSKRLPEEELQHREVKKRCVESLLADHRSVTFPDYEKPFTSVQDAMKRLMPYHIYQYPKGDLDANKIPLERQDHTMIEIFKCQSDMFEKHGNISKKIEKNDGKLSLKIMVERQVLAEQRQKLTEEQNRVQAEQAAQHQELMRLQTEKARIEQEAKQQQQQQQIQPQTSAQLQPQQQLQQILQQILPPQALEQLQLHQQQQQQQPNSGKITDI</sequence>
<feature type="compositionally biased region" description="Basic residues" evidence="2">
    <location>
        <begin position="130"/>
        <end position="145"/>
    </location>
</feature>
<feature type="region of interest" description="Disordered" evidence="2">
    <location>
        <begin position="42"/>
        <end position="85"/>
    </location>
</feature>
<dbReference type="InterPro" id="IPR015671">
    <property type="entry name" value="GSCR1_dom"/>
</dbReference>
<dbReference type="Pfam" id="PF15249">
    <property type="entry name" value="GLTSCR1"/>
    <property type="match status" value="1"/>
</dbReference>
<dbReference type="AlphaFoldDB" id="A0A8H4BAU0"/>
<feature type="compositionally biased region" description="Low complexity" evidence="2">
    <location>
        <begin position="42"/>
        <end position="58"/>
    </location>
</feature>
<accession>A0A8H4BAU0</accession>
<evidence type="ECO:0000256" key="2">
    <source>
        <dbReference type="SAM" id="MobiDB-lite"/>
    </source>
</evidence>
<dbReference type="Proteomes" id="UP000469890">
    <property type="component" value="Unassembled WGS sequence"/>
</dbReference>
<evidence type="ECO:0000259" key="3">
    <source>
        <dbReference type="Pfam" id="PF15249"/>
    </source>
</evidence>
<protein>
    <recommendedName>
        <fullName evidence="3">GLTSCR protein conserved domain-containing protein</fullName>
    </recommendedName>
</protein>
<feature type="compositionally biased region" description="Low complexity" evidence="2">
    <location>
        <begin position="103"/>
        <end position="114"/>
    </location>
</feature>
<gene>
    <name evidence="4" type="ORF">FB192DRAFT_1287199</name>
</gene>
<evidence type="ECO:0000313" key="4">
    <source>
        <dbReference type="EMBL" id="KAF1798580.1"/>
    </source>
</evidence>
<evidence type="ECO:0000256" key="1">
    <source>
        <dbReference type="SAM" id="Coils"/>
    </source>
</evidence>
<evidence type="ECO:0000313" key="5">
    <source>
        <dbReference type="Proteomes" id="UP000469890"/>
    </source>
</evidence>
<feature type="compositionally biased region" description="Low complexity" evidence="2">
    <location>
        <begin position="201"/>
        <end position="216"/>
    </location>
</feature>
<feature type="compositionally biased region" description="Pro residues" evidence="2">
    <location>
        <begin position="220"/>
        <end position="229"/>
    </location>
</feature>
<dbReference type="EMBL" id="JAAECE010000007">
    <property type="protein sequence ID" value="KAF1798580.1"/>
    <property type="molecule type" value="Genomic_DNA"/>
</dbReference>
<feature type="region of interest" description="Disordered" evidence="2">
    <location>
        <begin position="99"/>
        <end position="145"/>
    </location>
</feature>
<organism evidence="4 5">
    <name type="scientific">Mucor circinelloides f. lusitanicus</name>
    <name type="common">Mucor racemosus var. lusitanicus</name>
    <dbReference type="NCBI Taxonomy" id="29924"/>
    <lineage>
        <taxon>Eukaryota</taxon>
        <taxon>Fungi</taxon>
        <taxon>Fungi incertae sedis</taxon>
        <taxon>Mucoromycota</taxon>
        <taxon>Mucoromycotina</taxon>
        <taxon>Mucoromycetes</taxon>
        <taxon>Mucorales</taxon>
        <taxon>Mucorineae</taxon>
        <taxon>Mucoraceae</taxon>
        <taxon>Mucor</taxon>
    </lineage>
</organism>
<comment type="caution">
    <text evidence="4">The sequence shown here is derived from an EMBL/GenBank/DDBJ whole genome shotgun (WGS) entry which is preliminary data.</text>
</comment>
<feature type="compositionally biased region" description="Polar residues" evidence="2">
    <location>
        <begin position="185"/>
        <end position="200"/>
    </location>
</feature>
<feature type="domain" description="GLTSCR protein conserved" evidence="3">
    <location>
        <begin position="267"/>
        <end position="367"/>
    </location>
</feature>
<reference evidence="4 5" key="1">
    <citation type="submission" date="2019-09" db="EMBL/GenBank/DDBJ databases">
        <authorList>
            <consortium name="DOE Joint Genome Institute"/>
            <person name="Mondo S.J."/>
            <person name="Navarro-Mendoza M.I."/>
            <person name="Perez-Arques C."/>
            <person name="Panchal S."/>
            <person name="Nicolas F.E."/>
            <person name="Ganguly P."/>
            <person name="Pangilinan J."/>
            <person name="Grigoriev I."/>
            <person name="Heitman J."/>
            <person name="Sanya K."/>
            <person name="Garre V."/>
        </authorList>
    </citation>
    <scope>NUCLEOTIDE SEQUENCE [LARGE SCALE GENOMIC DNA]</scope>
    <source>
        <strain evidence="4 5">MU402</strain>
    </source>
</reference>